<dbReference type="InterPro" id="IPR003114">
    <property type="entry name" value="Phox_assoc"/>
</dbReference>
<dbReference type="SUPFAM" id="SSF48097">
    <property type="entry name" value="Regulator of G-protein signaling, RGS"/>
    <property type="match status" value="1"/>
</dbReference>
<dbReference type="Gene3D" id="3.30.1520.10">
    <property type="entry name" value="Phox-like domain"/>
    <property type="match status" value="1"/>
</dbReference>
<feature type="domain" description="RGS" evidence="4">
    <location>
        <begin position="456"/>
        <end position="588"/>
    </location>
</feature>
<dbReference type="InterPro" id="IPR001683">
    <property type="entry name" value="PX_dom"/>
</dbReference>
<dbReference type="Pfam" id="PF08628">
    <property type="entry name" value="Nexin_C"/>
    <property type="match status" value="1"/>
</dbReference>
<evidence type="ECO:0000313" key="8">
    <source>
        <dbReference type="RefSeq" id="XP_024890932.1"/>
    </source>
</evidence>
<dbReference type="GeneID" id="112466835"/>
<dbReference type="InterPro" id="IPR036871">
    <property type="entry name" value="PX_dom_sf"/>
</dbReference>
<evidence type="ECO:0000313" key="7">
    <source>
        <dbReference type="Proteomes" id="UP000504618"/>
    </source>
</evidence>
<evidence type="ECO:0000256" key="2">
    <source>
        <dbReference type="SAM" id="MobiDB-lite"/>
    </source>
</evidence>
<keyword evidence="3" id="KW-0812">Transmembrane</keyword>
<dbReference type="OrthoDB" id="5772781at2759"/>
<dbReference type="InterPro" id="IPR036305">
    <property type="entry name" value="RGS_sf"/>
</dbReference>
<reference evidence="8" key="1">
    <citation type="submission" date="2025-08" db="UniProtKB">
        <authorList>
            <consortium name="RefSeq"/>
        </authorList>
    </citation>
    <scope>IDENTIFICATION</scope>
    <source>
        <tissue evidence="8">Whole body</tissue>
    </source>
</reference>
<evidence type="ECO:0000259" key="6">
    <source>
        <dbReference type="PROSITE" id="PS51207"/>
    </source>
</evidence>
<dbReference type="InterPro" id="IPR016137">
    <property type="entry name" value="RGS"/>
</dbReference>
<dbReference type="InterPro" id="IPR044926">
    <property type="entry name" value="RGS_subdomain_2"/>
</dbReference>
<dbReference type="Pfam" id="PF00787">
    <property type="entry name" value="PX"/>
    <property type="match status" value="1"/>
</dbReference>
<feature type="domain" description="PXA" evidence="6">
    <location>
        <begin position="113"/>
        <end position="357"/>
    </location>
</feature>
<dbReference type="SMART" id="SM00312">
    <property type="entry name" value="PX"/>
    <property type="match status" value="1"/>
</dbReference>
<keyword evidence="3" id="KW-1133">Transmembrane helix</keyword>
<accession>A0A6J1R8E5</accession>
<dbReference type="SMART" id="SM00313">
    <property type="entry name" value="PXA"/>
    <property type="match status" value="1"/>
</dbReference>
<dbReference type="InterPro" id="IPR037437">
    <property type="entry name" value="SNX13_PX"/>
</dbReference>
<dbReference type="PROSITE" id="PS51207">
    <property type="entry name" value="PXA"/>
    <property type="match status" value="1"/>
</dbReference>
<feature type="transmembrane region" description="Helical" evidence="3">
    <location>
        <begin position="24"/>
        <end position="42"/>
    </location>
</feature>
<feature type="domain" description="PX" evidence="5">
    <location>
        <begin position="742"/>
        <end position="863"/>
    </location>
</feature>
<dbReference type="GO" id="GO:0005769">
    <property type="term" value="C:early endosome"/>
    <property type="evidence" value="ECO:0007669"/>
    <property type="project" value="TreeGrafter"/>
</dbReference>
<dbReference type="PROSITE" id="PS50132">
    <property type="entry name" value="RGS"/>
    <property type="match status" value="1"/>
</dbReference>
<gene>
    <name evidence="8" type="primary">LOC112466835</name>
</gene>
<dbReference type="Pfam" id="PF02194">
    <property type="entry name" value="PXA"/>
    <property type="match status" value="1"/>
</dbReference>
<sequence>MAGGGEGNSFFSNERERDRVKMNVPLYGVLGAAATLLAYILGIGTVVKLFICLLALILGTLICIYRTYSPNLDDVIKSEREDLSKKTEKFRQHILDQSKERMTFTLDRRITGSRIIDESLQEILDFLIRDYVEPWYSVVTDDEEFIYSVRDTAQKIAINVANRVKSVDWIPYLTTRLVDDAASHVRLYRQASARMKQLRSNRVQKSSASSSTSGGTPKKTPTHRRNKSETDVSWYSQSKFYTPNLSSLTEPIESSGDDEKEDESLEKIFFDLEVQMESNLICRDLVCMNDTQELEFLGEISEILLYLVLPKADFDCLTVRFVLRELLVNVIIRPLLDLFSDPDYINQACIWLCTKDGGLPSDIFLTVIRITDNLDELIATKNIICKEIAHLRSKDSGGDDDLSVKQQLNSLVYVKKILETRIIGMQEGLETETDGIGAQPEWNRLLIPGQKLVNLPLDELLKNNIALSYFIDYMTSINAEAYLFFYLNIYGWRVSAEQQISDIELQKIQNTQSGTGVIGTKRKNADLDNLKEAASKIYQQYLSDKTSSKLQLDDTLVKSLLTRTRTEPVKETWFDDLRNCCYEKLQNEDRFLPGFKRSLAYVKLLAELDLLKDPVSEDDTKSLDSISLSSTNNELDTLEELSETYKTDETKLVVKEGAKKSNSSTSLTSIGETNESRGFDEVDSDNFKGVKNTRIGSTAEIEQVGEKKDISFYVETNADQFVKLDENNYDQNAIKKLQQGRFEITATIIETGIVSDRGKTYGIYAVAVTKNYDSGYKEKWHIYRRYSDFYDLHQKIKEKYYDLAKIPFPAKKAFHNMERTVLERRMLMLNGWLCQLTKPAIMGGHMGLQNLLLAFLEQGDYDKGVTGGQISRTIDTLMNPLKTSMKSVTQAVKTMPDNMLSTVDGVMDNLSKFFGNPKKTSIFYENTKVSAGLDTETDDNIPLRIMLLLMDEIFDLKVRNQWLRRRIITLLRQIIRTMFGDIVNRRIVEYVSFMTSPSKVAGYLRLFKNSFWPNGVKAESKPSRDTEMKNRTRVAAKIALLSCLSDELKHIIGSETTRRGLLRVFELFQRPVLNRRLLYVLLEGVVETLFPQNNLVTVFRKLYSVSPRVRSKSKAKS</sequence>
<keyword evidence="3" id="KW-0472">Membrane</keyword>
<feature type="compositionally biased region" description="Low complexity" evidence="2">
    <location>
        <begin position="205"/>
        <end position="219"/>
    </location>
</feature>
<evidence type="ECO:0000256" key="1">
    <source>
        <dbReference type="ARBA" id="ARBA00010883"/>
    </source>
</evidence>
<dbReference type="AlphaFoldDB" id="A0A6J1R8E5"/>
<dbReference type="SMART" id="SM00315">
    <property type="entry name" value="RGS"/>
    <property type="match status" value="1"/>
</dbReference>
<protein>
    <submittedName>
        <fullName evidence="8">Sorting nexin-13-like isoform X1</fullName>
    </submittedName>
</protein>
<feature type="region of interest" description="Disordered" evidence="2">
    <location>
        <begin position="196"/>
        <end position="232"/>
    </location>
</feature>
<organism evidence="7 8">
    <name type="scientific">Temnothorax curvispinosus</name>
    <dbReference type="NCBI Taxonomy" id="300111"/>
    <lineage>
        <taxon>Eukaryota</taxon>
        <taxon>Metazoa</taxon>
        <taxon>Ecdysozoa</taxon>
        <taxon>Arthropoda</taxon>
        <taxon>Hexapoda</taxon>
        <taxon>Insecta</taxon>
        <taxon>Pterygota</taxon>
        <taxon>Neoptera</taxon>
        <taxon>Endopterygota</taxon>
        <taxon>Hymenoptera</taxon>
        <taxon>Apocrita</taxon>
        <taxon>Aculeata</taxon>
        <taxon>Formicoidea</taxon>
        <taxon>Formicidae</taxon>
        <taxon>Myrmicinae</taxon>
        <taxon>Temnothorax</taxon>
    </lineage>
</organism>
<comment type="similarity">
    <text evidence="1">Belongs to the sorting nexin family.</text>
</comment>
<dbReference type="GO" id="GO:0035091">
    <property type="term" value="F:phosphatidylinositol binding"/>
    <property type="evidence" value="ECO:0007669"/>
    <property type="project" value="InterPro"/>
</dbReference>
<dbReference type="Proteomes" id="UP000504618">
    <property type="component" value="Unplaced"/>
</dbReference>
<name>A0A6J1R8E5_9HYME</name>
<dbReference type="Pfam" id="PF00615">
    <property type="entry name" value="RGS"/>
    <property type="match status" value="1"/>
</dbReference>
<feature type="transmembrane region" description="Helical" evidence="3">
    <location>
        <begin position="49"/>
        <end position="68"/>
    </location>
</feature>
<evidence type="ECO:0000259" key="5">
    <source>
        <dbReference type="PROSITE" id="PS50195"/>
    </source>
</evidence>
<dbReference type="InterPro" id="IPR013937">
    <property type="entry name" value="Sorting_nexin_C"/>
</dbReference>
<dbReference type="Gene3D" id="1.10.167.10">
    <property type="entry name" value="Regulator of G-protein Signalling 4, domain 2"/>
    <property type="match status" value="1"/>
</dbReference>
<evidence type="ECO:0000259" key="4">
    <source>
        <dbReference type="PROSITE" id="PS50132"/>
    </source>
</evidence>
<keyword evidence="7" id="KW-1185">Reference proteome</keyword>
<dbReference type="CDD" id="cd06873">
    <property type="entry name" value="PX_SNX13"/>
    <property type="match status" value="1"/>
</dbReference>
<dbReference type="PANTHER" id="PTHR22775">
    <property type="entry name" value="SORTING NEXIN"/>
    <property type="match status" value="1"/>
</dbReference>
<dbReference type="PANTHER" id="PTHR22775:SF3">
    <property type="entry name" value="SORTING NEXIN-13"/>
    <property type="match status" value="1"/>
</dbReference>
<dbReference type="PROSITE" id="PS50195">
    <property type="entry name" value="PX"/>
    <property type="match status" value="1"/>
</dbReference>
<dbReference type="SUPFAM" id="SSF64268">
    <property type="entry name" value="PX domain"/>
    <property type="match status" value="1"/>
</dbReference>
<dbReference type="RefSeq" id="XP_024890932.1">
    <property type="nucleotide sequence ID" value="XM_025035164.1"/>
</dbReference>
<evidence type="ECO:0000256" key="3">
    <source>
        <dbReference type="SAM" id="Phobius"/>
    </source>
</evidence>
<proteinExistence type="inferred from homology"/>